<feature type="region of interest" description="Disordered" evidence="1">
    <location>
        <begin position="130"/>
        <end position="161"/>
    </location>
</feature>
<protein>
    <submittedName>
        <fullName evidence="2">Uncharacterized protein</fullName>
    </submittedName>
</protein>
<dbReference type="Proteomes" id="UP000053647">
    <property type="component" value="Unassembled WGS sequence"/>
</dbReference>
<accession>A0A0C9SWE9</accession>
<reference evidence="3" key="2">
    <citation type="submission" date="2015-01" db="EMBL/GenBank/DDBJ databases">
        <title>Evolutionary Origins and Diversification of the Mycorrhizal Mutualists.</title>
        <authorList>
            <consortium name="DOE Joint Genome Institute"/>
            <consortium name="Mycorrhizal Genomics Consortium"/>
            <person name="Kohler A."/>
            <person name="Kuo A."/>
            <person name="Nagy L.G."/>
            <person name="Floudas D."/>
            <person name="Copeland A."/>
            <person name="Barry K.W."/>
            <person name="Cichocki N."/>
            <person name="Veneault-Fourrey C."/>
            <person name="LaButti K."/>
            <person name="Lindquist E.A."/>
            <person name="Lipzen A."/>
            <person name="Lundell T."/>
            <person name="Morin E."/>
            <person name="Murat C."/>
            <person name="Riley R."/>
            <person name="Ohm R."/>
            <person name="Sun H."/>
            <person name="Tunlid A."/>
            <person name="Henrissat B."/>
            <person name="Grigoriev I.V."/>
            <person name="Hibbett D.S."/>
            <person name="Martin F."/>
        </authorList>
    </citation>
    <scope>NUCLEOTIDE SEQUENCE [LARGE SCALE GENOMIC DNA]</scope>
    <source>
        <strain evidence="3">ATCC 200175</strain>
    </source>
</reference>
<name>A0A0C9SWE9_PAXIN</name>
<dbReference type="OrthoDB" id="2677494at2759"/>
<dbReference type="EMBL" id="KN820019">
    <property type="protein sequence ID" value="KIJ07100.1"/>
    <property type="molecule type" value="Genomic_DNA"/>
</dbReference>
<dbReference type="HOGENOM" id="CLU_009487_2_0_1"/>
<dbReference type="AlphaFoldDB" id="A0A0C9SWE9"/>
<evidence type="ECO:0000256" key="1">
    <source>
        <dbReference type="SAM" id="MobiDB-lite"/>
    </source>
</evidence>
<gene>
    <name evidence="2" type="ORF">PAXINDRAFT_90934</name>
</gene>
<reference evidence="2 3" key="1">
    <citation type="submission" date="2014-06" db="EMBL/GenBank/DDBJ databases">
        <authorList>
            <consortium name="DOE Joint Genome Institute"/>
            <person name="Kuo A."/>
            <person name="Kohler A."/>
            <person name="Nagy L.G."/>
            <person name="Floudas D."/>
            <person name="Copeland A."/>
            <person name="Barry K.W."/>
            <person name="Cichocki N."/>
            <person name="Veneault-Fourrey C."/>
            <person name="LaButti K."/>
            <person name="Lindquist E.A."/>
            <person name="Lipzen A."/>
            <person name="Lundell T."/>
            <person name="Morin E."/>
            <person name="Murat C."/>
            <person name="Sun H."/>
            <person name="Tunlid A."/>
            <person name="Henrissat B."/>
            <person name="Grigoriev I.V."/>
            <person name="Hibbett D.S."/>
            <person name="Martin F."/>
            <person name="Nordberg H.P."/>
            <person name="Cantor M.N."/>
            <person name="Hua S.X."/>
        </authorList>
    </citation>
    <scope>NUCLEOTIDE SEQUENCE [LARGE SCALE GENOMIC DNA]</scope>
    <source>
        <strain evidence="2 3">ATCC 200175</strain>
    </source>
</reference>
<keyword evidence="3" id="KW-1185">Reference proteome</keyword>
<evidence type="ECO:0000313" key="3">
    <source>
        <dbReference type="Proteomes" id="UP000053647"/>
    </source>
</evidence>
<proteinExistence type="predicted"/>
<sequence length="274" mass="30378">MPSLDVILEALSRAQITAADLIISLLTSHQYKEDYLVVDLIQRSADIFDAFLQPAESRDKFKKCSLHLLNKVYLQEIRTLASEDSGSHFGASRTSTKQLEDFSLEEMVETMRARAPYWFSLLGMILGNDEAHGSSQQTEGNANKLKDTSPEEGVGDDDTDSYWNEVDEIDLEGMINGLTGEVGTFSSTEEKRRKRRVAARTMKKAIVSGIPMQGINQKSNALQSLLGFFLQSVHAPSKVIDTLAHLGISISADAINMAVRWLSAESHNALRTLR</sequence>
<organism evidence="2 3">
    <name type="scientific">Paxillus involutus ATCC 200175</name>
    <dbReference type="NCBI Taxonomy" id="664439"/>
    <lineage>
        <taxon>Eukaryota</taxon>
        <taxon>Fungi</taxon>
        <taxon>Dikarya</taxon>
        <taxon>Basidiomycota</taxon>
        <taxon>Agaricomycotina</taxon>
        <taxon>Agaricomycetes</taxon>
        <taxon>Agaricomycetidae</taxon>
        <taxon>Boletales</taxon>
        <taxon>Paxilineae</taxon>
        <taxon>Paxillaceae</taxon>
        <taxon>Paxillus</taxon>
    </lineage>
</organism>
<evidence type="ECO:0000313" key="2">
    <source>
        <dbReference type="EMBL" id="KIJ07100.1"/>
    </source>
</evidence>